<dbReference type="STRING" id="6198.A0A075A4T6"/>
<dbReference type="InterPro" id="IPR029052">
    <property type="entry name" value="Metallo-depent_PP-like"/>
</dbReference>
<dbReference type="PANTHER" id="PTHR14795">
    <property type="entry name" value="HELICASE RELATED"/>
    <property type="match status" value="1"/>
</dbReference>
<evidence type="ECO:0000313" key="4">
    <source>
        <dbReference type="Proteomes" id="UP000054324"/>
    </source>
</evidence>
<dbReference type="CTD" id="20326805"/>
<sequence>ITDLHLYNANLFRSFEVFCSQTVPIIRPELLVISGKVFRQNQLYSTGDLVDASPIYFISRQNVFEWQAYHRILHESGVLNITKVFDLRGNHDMMDVLAANHSSDYFSQFGIQGRIHPRSYRFNLTKPFGRYSFIFLDASPPVGVKVPLNYFGQLTRAEEERLLQYASESEGSNHTFVFGHYTTSTIGPGTIDLRGLLGTFCFAYFCGHMHTADGLIPEMHVLQPEGYLELELGDWKYERYYRVIAVDDDMVSFVNVKASTWPVLLVTNPKNSNFLLPNKEPARRILTSTHIRILAWSIQPILNISVTIDGKYQGKAIQASAGTNLSSPLYTLPWNASHWADHLVHTIRVLALDTAGNQHAYEHVFVVDRAPTWEFAFMARMALQTNLSLFSRLGFYCSEGLIICLLFALRFIPKRYTFGSRQKYRFSQGLYRILHSNCSFLSILGLSFYQCLGPSYIGFILSQQFGAVFSFGIFVFHQFVDDAVTYSLELVQLYMFLLIYLPYVIWYLGYDQLNKSAQEETNETELSDMSTQNQAADLEKVSSDSTTHDPVIHPVRWIGLIPLPLFIHAIIFTTFQLVFILLTVAIPYGPSAAFLCPGRLLPIAVCWFIASKSRSIMCLP</sequence>
<feature type="transmembrane region" description="Helical" evidence="1">
    <location>
        <begin position="393"/>
        <end position="412"/>
    </location>
</feature>
<dbReference type="PANTHER" id="PTHR14795:SF0">
    <property type="entry name" value="TRANSMEMBRANE PROTEIN 62"/>
    <property type="match status" value="1"/>
</dbReference>
<feature type="transmembrane region" description="Helical" evidence="1">
    <location>
        <begin position="565"/>
        <end position="585"/>
    </location>
</feature>
<feature type="transmembrane region" description="Helical" evidence="1">
    <location>
        <begin position="488"/>
        <end position="508"/>
    </location>
</feature>
<dbReference type="AlphaFoldDB" id="A0A075A4T6"/>
<reference evidence="3 4" key="1">
    <citation type="submission" date="2013-11" db="EMBL/GenBank/DDBJ databases">
        <title>Opisthorchis viverrini - life in the bile duct.</title>
        <authorList>
            <person name="Young N.D."/>
            <person name="Nagarajan N."/>
            <person name="Lin S.J."/>
            <person name="Korhonen P.K."/>
            <person name="Jex A.R."/>
            <person name="Hall R.S."/>
            <person name="Safavi-Hemami H."/>
            <person name="Kaewkong W."/>
            <person name="Bertrand D."/>
            <person name="Gao S."/>
            <person name="Seet Q."/>
            <person name="Wongkham S."/>
            <person name="Teh B.T."/>
            <person name="Wongkham C."/>
            <person name="Intapan P.M."/>
            <person name="Maleewong W."/>
            <person name="Yang X."/>
            <person name="Hu M."/>
            <person name="Wang Z."/>
            <person name="Hofmann A."/>
            <person name="Sternberg P.W."/>
            <person name="Tan P."/>
            <person name="Wang J."/>
            <person name="Gasser R.B."/>
        </authorList>
    </citation>
    <scope>NUCLEOTIDE SEQUENCE [LARGE SCALE GENOMIC DNA]</scope>
</reference>
<proteinExistence type="predicted"/>
<keyword evidence="1" id="KW-1133">Transmembrane helix</keyword>
<dbReference type="SUPFAM" id="SSF56300">
    <property type="entry name" value="Metallo-dependent phosphatases"/>
    <property type="match status" value="1"/>
</dbReference>
<evidence type="ECO:0000256" key="1">
    <source>
        <dbReference type="SAM" id="Phobius"/>
    </source>
</evidence>
<protein>
    <recommendedName>
        <fullName evidence="2">TMEM62 Ig-like domain-containing protein</fullName>
    </recommendedName>
</protein>
<accession>A0A075A4T6</accession>
<feature type="domain" description="TMEM62 Ig-like" evidence="2">
    <location>
        <begin position="260"/>
        <end position="367"/>
    </location>
</feature>
<evidence type="ECO:0000259" key="2">
    <source>
        <dbReference type="Pfam" id="PF24384"/>
    </source>
</evidence>
<dbReference type="RefSeq" id="XP_009162983.1">
    <property type="nucleotide sequence ID" value="XM_009164719.1"/>
</dbReference>
<dbReference type="Gene3D" id="3.60.21.10">
    <property type="match status" value="1"/>
</dbReference>
<organism evidence="3 4">
    <name type="scientific">Opisthorchis viverrini</name>
    <name type="common">Southeast Asian liver fluke</name>
    <dbReference type="NCBI Taxonomy" id="6198"/>
    <lineage>
        <taxon>Eukaryota</taxon>
        <taxon>Metazoa</taxon>
        <taxon>Spiralia</taxon>
        <taxon>Lophotrochozoa</taxon>
        <taxon>Platyhelminthes</taxon>
        <taxon>Trematoda</taxon>
        <taxon>Digenea</taxon>
        <taxon>Opisthorchiida</taxon>
        <taxon>Opisthorchiata</taxon>
        <taxon>Opisthorchiidae</taxon>
        <taxon>Opisthorchis</taxon>
    </lineage>
</organism>
<feature type="transmembrane region" description="Helical" evidence="1">
    <location>
        <begin position="433"/>
        <end position="450"/>
    </location>
</feature>
<feature type="non-terminal residue" evidence="3">
    <location>
        <position position="1"/>
    </location>
</feature>
<evidence type="ECO:0000313" key="3">
    <source>
        <dbReference type="EMBL" id="KER33292.1"/>
    </source>
</evidence>
<dbReference type="OrthoDB" id="27234at2759"/>
<dbReference type="GeneID" id="20326805"/>
<dbReference type="KEGG" id="ovi:T265_12637"/>
<dbReference type="EMBL" id="KL596626">
    <property type="protein sequence ID" value="KER33292.1"/>
    <property type="molecule type" value="Genomic_DNA"/>
</dbReference>
<keyword evidence="1" id="KW-0812">Transmembrane</keyword>
<feature type="transmembrane region" description="Helical" evidence="1">
    <location>
        <begin position="456"/>
        <end position="476"/>
    </location>
</feature>
<gene>
    <name evidence="3" type="ORF">T265_12637</name>
</gene>
<dbReference type="Proteomes" id="UP000054324">
    <property type="component" value="Unassembled WGS sequence"/>
</dbReference>
<keyword evidence="4" id="KW-1185">Reference proteome</keyword>
<keyword evidence="1" id="KW-0472">Membrane</keyword>
<name>A0A075A4T6_OPIVI</name>
<dbReference type="InterPro" id="IPR056229">
    <property type="entry name" value="Ig_TMM62"/>
</dbReference>
<dbReference type="Pfam" id="PF24384">
    <property type="entry name" value="Ig_TMM62"/>
    <property type="match status" value="1"/>
</dbReference>
<feature type="transmembrane region" description="Helical" evidence="1">
    <location>
        <begin position="592"/>
        <end position="610"/>
    </location>
</feature>